<evidence type="ECO:0000259" key="9">
    <source>
        <dbReference type="PROSITE" id="PS51202"/>
    </source>
</evidence>
<dbReference type="PANTHER" id="PTHR43652">
    <property type="entry name" value="BASIC AMINO ACID ANTIPORTER YFCC-RELATED"/>
    <property type="match status" value="1"/>
</dbReference>
<evidence type="ECO:0000256" key="7">
    <source>
        <dbReference type="SAM" id="MobiDB-lite"/>
    </source>
</evidence>
<feature type="transmembrane region" description="Helical" evidence="8">
    <location>
        <begin position="15"/>
        <end position="33"/>
    </location>
</feature>
<comment type="caution">
    <text evidence="10">The sequence shown here is derived from an EMBL/GenBank/DDBJ whole genome shotgun (WGS) entry which is preliminary data.</text>
</comment>
<protein>
    <submittedName>
        <fullName evidence="10">Divalent Anion:Na+ symporter family</fullName>
    </submittedName>
</protein>
<dbReference type="Proteomes" id="UP000247498">
    <property type="component" value="Unassembled WGS sequence"/>
</dbReference>
<keyword evidence="5 8" id="KW-1133">Transmembrane helix</keyword>
<dbReference type="AlphaFoldDB" id="A0A2V0P600"/>
<feature type="domain" description="RCK C-terminal" evidence="9">
    <location>
        <begin position="238"/>
        <end position="324"/>
    </location>
</feature>
<evidence type="ECO:0000313" key="10">
    <source>
        <dbReference type="EMBL" id="GBF95288.1"/>
    </source>
</evidence>
<dbReference type="InParanoid" id="A0A2V0P600"/>
<reference evidence="10 11" key="1">
    <citation type="journal article" date="2018" name="Sci. Rep.">
        <title>Raphidocelis subcapitata (=Pseudokirchneriella subcapitata) provides an insight into genome evolution and environmental adaptations in the Sphaeropleales.</title>
        <authorList>
            <person name="Suzuki S."/>
            <person name="Yamaguchi H."/>
            <person name="Nakajima N."/>
            <person name="Kawachi M."/>
        </authorList>
    </citation>
    <scope>NUCLEOTIDE SEQUENCE [LARGE SCALE GENOMIC DNA]</scope>
    <source>
        <strain evidence="10 11">NIES-35</strain>
    </source>
</reference>
<dbReference type="OrthoDB" id="442352at2759"/>
<name>A0A2V0P600_9CHLO</name>
<dbReference type="InterPro" id="IPR006037">
    <property type="entry name" value="RCK_C"/>
</dbReference>
<evidence type="ECO:0000256" key="8">
    <source>
        <dbReference type="SAM" id="Phobius"/>
    </source>
</evidence>
<dbReference type="PROSITE" id="PS51202">
    <property type="entry name" value="RCK_C"/>
    <property type="match status" value="1"/>
</dbReference>
<evidence type="ECO:0000256" key="3">
    <source>
        <dbReference type="ARBA" id="ARBA00022692"/>
    </source>
</evidence>
<dbReference type="PANTHER" id="PTHR43652:SF2">
    <property type="entry name" value="BASIC AMINO ACID ANTIPORTER YFCC-RELATED"/>
    <property type="match status" value="1"/>
</dbReference>
<gene>
    <name evidence="10" type="ORF">Rsub_08319</name>
</gene>
<dbReference type="InterPro" id="IPR036721">
    <property type="entry name" value="RCK_C_sf"/>
</dbReference>
<accession>A0A2V0P600</accession>
<feature type="transmembrane region" description="Helical" evidence="8">
    <location>
        <begin position="70"/>
        <end position="88"/>
    </location>
</feature>
<dbReference type="Gene3D" id="3.30.70.1450">
    <property type="entry name" value="Regulator of K+ conductance, C-terminal domain"/>
    <property type="match status" value="1"/>
</dbReference>
<dbReference type="InterPro" id="IPR051679">
    <property type="entry name" value="DASS-Related_Transporters"/>
</dbReference>
<evidence type="ECO:0000313" key="11">
    <source>
        <dbReference type="Proteomes" id="UP000247498"/>
    </source>
</evidence>
<keyword evidence="11" id="KW-1185">Reference proteome</keyword>
<evidence type="ECO:0000256" key="1">
    <source>
        <dbReference type="ARBA" id="ARBA00004141"/>
    </source>
</evidence>
<feature type="transmembrane region" description="Helical" evidence="8">
    <location>
        <begin position="109"/>
        <end position="136"/>
    </location>
</feature>
<sequence>MAVAKALVTFGDLSWKGYFVMCSVLFSFVIMLLDIWTADMVMCFEVLLFLLLGILKPADALAGFSSSGVWSPAVMFMVAQGLSSTGGLDYIISKILGKPKDVTVGQIRLLLITLCFSSFVSDTAVTAIMIPIVIAYTQKARLPLKQFMSLLGYAALTGGTNTIIGTSTNLVISGMMNSRYGDKESPFFRPSYKPMSPFDLTPYGIQVSGWLIVWCILLSPLFLTDGEGWRKWINYFRRETLTSAWKAHQSFEVGLRVPPDSPAVGLTLLSAGLLDLNFLMPTRVVSSTGAERPNDPNTEIKPDDIIYFVGDITKIANVCLDGKGLGDALGDTKGLEIEAGGLVTKPRRSAPPPQMPTVGGPVNRGPPILFTARIRGPSDARRPVGGDDRYCLRRWYHSTAENAAAAAALGGSHLIGQPAAEATAAFDGRHVVPIGVARRVGTGKNAKLEQIKAPLESITLEAGDEILLQTSPTFWAGSPAVRAAAASCEHVRFTGVVNEYYYPLEVKGRLTRMIEGLTLKNAGLKGLAGANLVGLQHADQAEPMKALSEEEKLTAGDVLTFAGTDRAIELIRKNPGLELQNAPELGRLRDAVVDRNLAQAVVAPLSPLIGARRG</sequence>
<feature type="transmembrane region" description="Helical" evidence="8">
    <location>
        <begin position="40"/>
        <end position="58"/>
    </location>
</feature>
<comment type="subcellular location">
    <subcellularLocation>
        <location evidence="1">Membrane</location>
        <topology evidence="1">Multi-pass membrane protein</topology>
    </subcellularLocation>
</comment>
<keyword evidence="6 8" id="KW-0472">Membrane</keyword>
<dbReference type="GO" id="GO:0005886">
    <property type="term" value="C:plasma membrane"/>
    <property type="evidence" value="ECO:0007669"/>
    <property type="project" value="TreeGrafter"/>
</dbReference>
<dbReference type="EMBL" id="BDRX01000062">
    <property type="protein sequence ID" value="GBF95288.1"/>
    <property type="molecule type" value="Genomic_DNA"/>
</dbReference>
<dbReference type="STRING" id="307507.A0A2V0P600"/>
<dbReference type="SUPFAM" id="SSF116726">
    <property type="entry name" value="TrkA C-terminal domain-like"/>
    <property type="match status" value="2"/>
</dbReference>
<evidence type="ECO:0000256" key="5">
    <source>
        <dbReference type="ARBA" id="ARBA00022989"/>
    </source>
</evidence>
<proteinExistence type="predicted"/>
<dbReference type="GO" id="GO:0008324">
    <property type="term" value="F:monoatomic cation transmembrane transporter activity"/>
    <property type="evidence" value="ECO:0007669"/>
    <property type="project" value="InterPro"/>
</dbReference>
<organism evidence="10 11">
    <name type="scientific">Raphidocelis subcapitata</name>
    <dbReference type="NCBI Taxonomy" id="307507"/>
    <lineage>
        <taxon>Eukaryota</taxon>
        <taxon>Viridiplantae</taxon>
        <taxon>Chlorophyta</taxon>
        <taxon>core chlorophytes</taxon>
        <taxon>Chlorophyceae</taxon>
        <taxon>CS clade</taxon>
        <taxon>Sphaeropleales</taxon>
        <taxon>Selenastraceae</taxon>
        <taxon>Raphidocelis</taxon>
    </lineage>
</organism>
<evidence type="ECO:0000256" key="2">
    <source>
        <dbReference type="ARBA" id="ARBA00022448"/>
    </source>
</evidence>
<evidence type="ECO:0000256" key="6">
    <source>
        <dbReference type="ARBA" id="ARBA00023136"/>
    </source>
</evidence>
<dbReference type="InterPro" id="IPR004680">
    <property type="entry name" value="Cit_transptr-like_dom"/>
</dbReference>
<feature type="transmembrane region" description="Helical" evidence="8">
    <location>
        <begin position="203"/>
        <end position="223"/>
    </location>
</feature>
<keyword evidence="3 8" id="KW-0812">Transmembrane</keyword>
<feature type="region of interest" description="Disordered" evidence="7">
    <location>
        <begin position="344"/>
        <end position="363"/>
    </location>
</feature>
<dbReference type="GO" id="GO:0006813">
    <property type="term" value="P:potassium ion transport"/>
    <property type="evidence" value="ECO:0007669"/>
    <property type="project" value="InterPro"/>
</dbReference>
<keyword evidence="4" id="KW-0677">Repeat</keyword>
<evidence type="ECO:0000256" key="4">
    <source>
        <dbReference type="ARBA" id="ARBA00022737"/>
    </source>
</evidence>
<keyword evidence="2" id="KW-0813">Transport</keyword>
<dbReference type="Pfam" id="PF03600">
    <property type="entry name" value="CitMHS"/>
    <property type="match status" value="1"/>
</dbReference>